<dbReference type="GO" id="GO:0006450">
    <property type="term" value="P:regulation of translational fidelity"/>
    <property type="evidence" value="ECO:0007669"/>
    <property type="project" value="TreeGrafter"/>
</dbReference>
<dbReference type="EMBL" id="CP002772">
    <property type="protein sequence ID" value="AEG18789.1"/>
    <property type="molecule type" value="Genomic_DNA"/>
</dbReference>
<evidence type="ECO:0000256" key="2">
    <source>
        <dbReference type="ARBA" id="ARBA00007663"/>
    </source>
</evidence>
<evidence type="ECO:0000256" key="5">
    <source>
        <dbReference type="ARBA" id="ARBA00022679"/>
    </source>
</evidence>
<dbReference type="PROSITE" id="PS51163">
    <property type="entry name" value="YRDC"/>
    <property type="match status" value="1"/>
</dbReference>
<dbReference type="GO" id="GO:0008033">
    <property type="term" value="P:tRNA processing"/>
    <property type="evidence" value="ECO:0007669"/>
    <property type="project" value="UniProtKB-KW"/>
</dbReference>
<dbReference type="Pfam" id="PF01300">
    <property type="entry name" value="Sua5_yciO_yrdC"/>
    <property type="match status" value="1"/>
</dbReference>
<dbReference type="AlphaFoldDB" id="F6D3Y7"/>
<evidence type="ECO:0000256" key="11">
    <source>
        <dbReference type="ARBA" id="ARBA00048366"/>
    </source>
</evidence>
<name>F6D3Y7_METPW</name>
<evidence type="ECO:0000313" key="13">
    <source>
        <dbReference type="EMBL" id="AEG18789.1"/>
    </source>
</evidence>
<dbReference type="Proteomes" id="UP000009231">
    <property type="component" value="Chromosome"/>
</dbReference>
<evidence type="ECO:0000259" key="12">
    <source>
        <dbReference type="PROSITE" id="PS51163"/>
    </source>
</evidence>
<dbReference type="InterPro" id="IPR017945">
    <property type="entry name" value="DHBP_synth_RibB-like_a/b_dom"/>
</dbReference>
<evidence type="ECO:0000313" key="14">
    <source>
        <dbReference type="Proteomes" id="UP000009231"/>
    </source>
</evidence>
<dbReference type="GeneID" id="10669288"/>
<comment type="subcellular location">
    <subcellularLocation>
        <location evidence="1">Cytoplasm</location>
    </subcellularLocation>
</comment>
<dbReference type="InterPro" id="IPR050156">
    <property type="entry name" value="TC-AMP_synthase_SUA5"/>
</dbReference>
<dbReference type="GO" id="GO:0000049">
    <property type="term" value="F:tRNA binding"/>
    <property type="evidence" value="ECO:0007669"/>
    <property type="project" value="TreeGrafter"/>
</dbReference>
<feature type="domain" description="YrdC-like" evidence="12">
    <location>
        <begin position="13"/>
        <end position="196"/>
    </location>
</feature>
<dbReference type="EC" id="2.7.7.87" evidence="3"/>
<dbReference type="GO" id="GO:0005737">
    <property type="term" value="C:cytoplasm"/>
    <property type="evidence" value="ECO:0007669"/>
    <property type="project" value="UniProtKB-SubCell"/>
</dbReference>
<accession>F6D3Y7</accession>
<dbReference type="NCBIfam" id="TIGR00057">
    <property type="entry name" value="L-threonylcarbamoyladenylate synthase"/>
    <property type="match status" value="1"/>
</dbReference>
<evidence type="ECO:0000256" key="9">
    <source>
        <dbReference type="ARBA" id="ARBA00022840"/>
    </source>
</evidence>
<dbReference type="InterPro" id="IPR006070">
    <property type="entry name" value="Sua5-like_dom"/>
</dbReference>
<gene>
    <name evidence="13" type="ordered locus">MSWAN_1778</name>
</gene>
<dbReference type="HOGENOM" id="CLU_031397_3_2_2"/>
<dbReference type="SUPFAM" id="SSF55821">
    <property type="entry name" value="YrdC/RibB"/>
    <property type="match status" value="1"/>
</dbReference>
<dbReference type="PANTHER" id="PTHR17490:SF16">
    <property type="entry name" value="THREONYLCARBAMOYL-AMP SYNTHASE"/>
    <property type="match status" value="1"/>
</dbReference>
<comment type="similarity">
    <text evidence="2">Belongs to the SUA5 family.</text>
</comment>
<evidence type="ECO:0000256" key="6">
    <source>
        <dbReference type="ARBA" id="ARBA00022694"/>
    </source>
</evidence>
<evidence type="ECO:0000256" key="8">
    <source>
        <dbReference type="ARBA" id="ARBA00022741"/>
    </source>
</evidence>
<dbReference type="GO" id="GO:0003725">
    <property type="term" value="F:double-stranded RNA binding"/>
    <property type="evidence" value="ECO:0007669"/>
    <property type="project" value="InterPro"/>
</dbReference>
<keyword evidence="9" id="KW-0067">ATP-binding</keyword>
<keyword evidence="7" id="KW-0548">Nucleotidyltransferase</keyword>
<evidence type="ECO:0000256" key="4">
    <source>
        <dbReference type="ARBA" id="ARBA00022490"/>
    </source>
</evidence>
<keyword evidence="14" id="KW-1185">Reference proteome</keyword>
<reference evidence="13 14" key="1">
    <citation type="journal article" date="2014" name="Int. J. Syst. Evol. Microbiol.">
        <title>Methanobacterium paludis sp. nov. and a novel strain of Methanobacterium lacus isolated from northern peatlands.</title>
        <authorList>
            <person name="Cadillo-Quiroz H."/>
            <person name="Brauer S.L."/>
            <person name="Goodson N."/>
            <person name="Yavitt J.B."/>
            <person name="Zinder S.H."/>
        </authorList>
    </citation>
    <scope>NUCLEOTIDE SEQUENCE [LARGE SCALE GENOMIC DNA]</scope>
    <source>
        <strain evidence="14">DSM 25820 / JCM 18151 / SWAN1</strain>
    </source>
</reference>
<evidence type="ECO:0000256" key="10">
    <source>
        <dbReference type="ARBA" id="ARBA00029774"/>
    </source>
</evidence>
<evidence type="ECO:0000256" key="7">
    <source>
        <dbReference type="ARBA" id="ARBA00022695"/>
    </source>
</evidence>
<organism evidence="13 14">
    <name type="scientific">Methanobacterium paludis (strain DSM 25820 / JCM 18151 / SWAN1)</name>
    <dbReference type="NCBI Taxonomy" id="868131"/>
    <lineage>
        <taxon>Archaea</taxon>
        <taxon>Methanobacteriati</taxon>
        <taxon>Methanobacteriota</taxon>
        <taxon>Methanomada group</taxon>
        <taxon>Methanobacteria</taxon>
        <taxon>Methanobacteriales</taxon>
        <taxon>Methanobacteriaceae</taxon>
        <taxon>Methanobacterium</taxon>
    </lineage>
</organism>
<keyword evidence="6" id="KW-0819">tRNA processing</keyword>
<dbReference type="OrthoDB" id="39992at2157"/>
<dbReference type="GO" id="GO:0005524">
    <property type="term" value="F:ATP binding"/>
    <property type="evidence" value="ECO:0007669"/>
    <property type="project" value="UniProtKB-KW"/>
</dbReference>
<dbReference type="KEGG" id="mew:MSWAN_1778"/>
<protein>
    <recommendedName>
        <fullName evidence="10">L-threonylcarbamoyladenylate synthase</fullName>
        <ecNumber evidence="3">2.7.7.87</ecNumber>
    </recommendedName>
    <alternativeName>
        <fullName evidence="10">L-threonylcarbamoyladenylate synthase</fullName>
    </alternativeName>
</protein>
<dbReference type="RefSeq" id="WP_013826288.1">
    <property type="nucleotide sequence ID" value="NC_015574.1"/>
</dbReference>
<dbReference type="PANTHER" id="PTHR17490">
    <property type="entry name" value="SUA5"/>
    <property type="match status" value="1"/>
</dbReference>
<keyword evidence="8" id="KW-0547">Nucleotide-binding</keyword>
<dbReference type="Gene3D" id="3.90.870.10">
    <property type="entry name" value="DHBP synthase"/>
    <property type="match status" value="1"/>
</dbReference>
<evidence type="ECO:0000256" key="1">
    <source>
        <dbReference type="ARBA" id="ARBA00004496"/>
    </source>
</evidence>
<dbReference type="eggNOG" id="arCOG01952">
    <property type="taxonomic scope" value="Archaea"/>
</dbReference>
<keyword evidence="4" id="KW-0963">Cytoplasm</keyword>
<proteinExistence type="inferred from homology"/>
<comment type="catalytic activity">
    <reaction evidence="11">
        <text>L-threonine + hydrogencarbonate + ATP = L-threonylcarbamoyladenylate + diphosphate + H2O</text>
        <dbReference type="Rhea" id="RHEA:36407"/>
        <dbReference type="ChEBI" id="CHEBI:15377"/>
        <dbReference type="ChEBI" id="CHEBI:17544"/>
        <dbReference type="ChEBI" id="CHEBI:30616"/>
        <dbReference type="ChEBI" id="CHEBI:33019"/>
        <dbReference type="ChEBI" id="CHEBI:57926"/>
        <dbReference type="ChEBI" id="CHEBI:73682"/>
        <dbReference type="EC" id="2.7.7.87"/>
    </reaction>
</comment>
<sequence>MKIVKINSKKPENEKIALAKKILRNGGIVVYPTDTVYGIGANIFDEKAVQKVYFAKKRSRSKPISICLSRIEDIKEVACIDRDTERIARKILPGPFTLILKKKEGVSPLLTAGEDKIGVRIPDSRICKELSEDFPITTTSANISGMKVPESADGVVKQLGDSVDLILDAGVFEHAVPSTVIDMTVFPLKILRKGSKTVLNEIFK</sequence>
<dbReference type="GO" id="GO:0061710">
    <property type="term" value="F:L-threonylcarbamoyladenylate synthase"/>
    <property type="evidence" value="ECO:0007669"/>
    <property type="project" value="UniProtKB-EC"/>
</dbReference>
<keyword evidence="5" id="KW-0808">Transferase</keyword>
<dbReference type="STRING" id="868131.MSWAN_1778"/>
<evidence type="ECO:0000256" key="3">
    <source>
        <dbReference type="ARBA" id="ARBA00012584"/>
    </source>
</evidence>